<organism evidence="2 3">
    <name type="scientific">Saccharospirillum salsuginis</name>
    <dbReference type="NCBI Taxonomy" id="418750"/>
    <lineage>
        <taxon>Bacteria</taxon>
        <taxon>Pseudomonadati</taxon>
        <taxon>Pseudomonadota</taxon>
        <taxon>Gammaproteobacteria</taxon>
        <taxon>Oceanospirillales</taxon>
        <taxon>Saccharospirillaceae</taxon>
        <taxon>Saccharospirillum</taxon>
    </lineage>
</organism>
<reference evidence="2" key="2">
    <citation type="submission" date="2020-09" db="EMBL/GenBank/DDBJ databases">
        <authorList>
            <person name="Sun Q."/>
            <person name="Kim S."/>
        </authorList>
    </citation>
    <scope>NUCLEOTIDE SEQUENCE</scope>
    <source>
        <strain evidence="2">KCTC 22169</strain>
    </source>
</reference>
<keyword evidence="1" id="KW-0732">Signal</keyword>
<evidence type="ECO:0000256" key="1">
    <source>
        <dbReference type="SAM" id="SignalP"/>
    </source>
</evidence>
<name>A0A918N7Y2_9GAMM</name>
<evidence type="ECO:0000313" key="3">
    <source>
        <dbReference type="Proteomes" id="UP000626148"/>
    </source>
</evidence>
<dbReference type="AlphaFoldDB" id="A0A918N7Y2"/>
<feature type="signal peptide" evidence="1">
    <location>
        <begin position="1"/>
        <end position="23"/>
    </location>
</feature>
<evidence type="ECO:0000313" key="2">
    <source>
        <dbReference type="EMBL" id="GGX52292.1"/>
    </source>
</evidence>
<dbReference type="EMBL" id="BMXR01000004">
    <property type="protein sequence ID" value="GGX52292.1"/>
    <property type="molecule type" value="Genomic_DNA"/>
</dbReference>
<keyword evidence="3" id="KW-1185">Reference proteome</keyword>
<sequence>MMNKGTKKAVLISAVTAAAVVWAANNVDQVNDLLGDKGWF</sequence>
<protein>
    <submittedName>
        <fullName evidence="2">Uncharacterized protein</fullName>
    </submittedName>
</protein>
<gene>
    <name evidence="2" type="ORF">GCM10007392_19530</name>
</gene>
<accession>A0A918N7Y2</accession>
<comment type="caution">
    <text evidence="2">The sequence shown here is derived from an EMBL/GenBank/DDBJ whole genome shotgun (WGS) entry which is preliminary data.</text>
</comment>
<dbReference type="RefSeq" id="WP_268245023.1">
    <property type="nucleotide sequence ID" value="NZ_BMXR01000004.1"/>
</dbReference>
<feature type="chain" id="PRO_5038124414" evidence="1">
    <location>
        <begin position="24"/>
        <end position="40"/>
    </location>
</feature>
<reference evidence="2" key="1">
    <citation type="journal article" date="2014" name="Int. J. Syst. Evol. Microbiol.">
        <title>Complete genome sequence of Corynebacterium casei LMG S-19264T (=DSM 44701T), isolated from a smear-ripened cheese.</title>
        <authorList>
            <consortium name="US DOE Joint Genome Institute (JGI-PGF)"/>
            <person name="Walter F."/>
            <person name="Albersmeier A."/>
            <person name="Kalinowski J."/>
            <person name="Ruckert C."/>
        </authorList>
    </citation>
    <scope>NUCLEOTIDE SEQUENCE</scope>
    <source>
        <strain evidence="2">KCTC 22169</strain>
    </source>
</reference>
<dbReference type="Proteomes" id="UP000626148">
    <property type="component" value="Unassembled WGS sequence"/>
</dbReference>
<proteinExistence type="predicted"/>